<organism evidence="2 3">
    <name type="scientific">Cryptolaemus montrouzieri</name>
    <dbReference type="NCBI Taxonomy" id="559131"/>
    <lineage>
        <taxon>Eukaryota</taxon>
        <taxon>Metazoa</taxon>
        <taxon>Ecdysozoa</taxon>
        <taxon>Arthropoda</taxon>
        <taxon>Hexapoda</taxon>
        <taxon>Insecta</taxon>
        <taxon>Pterygota</taxon>
        <taxon>Neoptera</taxon>
        <taxon>Endopterygota</taxon>
        <taxon>Coleoptera</taxon>
        <taxon>Polyphaga</taxon>
        <taxon>Cucujiformia</taxon>
        <taxon>Coccinelloidea</taxon>
        <taxon>Coccinellidae</taxon>
        <taxon>Scymninae</taxon>
        <taxon>Scymnini</taxon>
        <taxon>Cryptolaemus</taxon>
    </lineage>
</organism>
<feature type="region of interest" description="Disordered" evidence="1">
    <location>
        <begin position="76"/>
        <end position="95"/>
    </location>
</feature>
<keyword evidence="3" id="KW-1185">Reference proteome</keyword>
<dbReference type="AlphaFoldDB" id="A0ABD2P7F3"/>
<comment type="caution">
    <text evidence="2">The sequence shown here is derived from an EMBL/GenBank/DDBJ whole genome shotgun (WGS) entry which is preliminary data.</text>
</comment>
<proteinExistence type="predicted"/>
<sequence length="130" mass="15560">MCFKNAEHENEDVGRLSENLGEWHKRFAHQNIERVEQILKRGNIEYYTEETEKLENEISHEDIASENEILYEEVKSVERNSEDDTSYGSVEEQENNRRLRKIPKWLADNETSFISIYHSQRTNLTRNNEI</sequence>
<evidence type="ECO:0000313" key="3">
    <source>
        <dbReference type="Proteomes" id="UP001516400"/>
    </source>
</evidence>
<name>A0ABD2P7F3_9CUCU</name>
<evidence type="ECO:0000256" key="1">
    <source>
        <dbReference type="SAM" id="MobiDB-lite"/>
    </source>
</evidence>
<reference evidence="2 3" key="1">
    <citation type="journal article" date="2021" name="BMC Biol.">
        <title>Horizontally acquired antibacterial genes associated with adaptive radiation of ladybird beetles.</title>
        <authorList>
            <person name="Li H.S."/>
            <person name="Tang X.F."/>
            <person name="Huang Y.H."/>
            <person name="Xu Z.Y."/>
            <person name="Chen M.L."/>
            <person name="Du X.Y."/>
            <person name="Qiu B.Y."/>
            <person name="Chen P.T."/>
            <person name="Zhang W."/>
            <person name="Slipinski A."/>
            <person name="Escalona H.E."/>
            <person name="Waterhouse R.M."/>
            <person name="Zwick A."/>
            <person name="Pang H."/>
        </authorList>
    </citation>
    <scope>NUCLEOTIDE SEQUENCE [LARGE SCALE GENOMIC DNA]</scope>
    <source>
        <strain evidence="2">SYSU2018</strain>
    </source>
</reference>
<protein>
    <submittedName>
        <fullName evidence="2">Uncharacterized protein</fullName>
    </submittedName>
</protein>
<accession>A0ABD2P7F3</accession>
<gene>
    <name evidence="2" type="ORF">HHI36_001397</name>
</gene>
<dbReference type="Proteomes" id="UP001516400">
    <property type="component" value="Unassembled WGS sequence"/>
</dbReference>
<dbReference type="EMBL" id="JABFTP020000185">
    <property type="protein sequence ID" value="KAL3286912.1"/>
    <property type="molecule type" value="Genomic_DNA"/>
</dbReference>
<evidence type="ECO:0000313" key="2">
    <source>
        <dbReference type="EMBL" id="KAL3286912.1"/>
    </source>
</evidence>